<accession>A0A1Y2GJT7</accession>
<feature type="transmembrane region" description="Helical" evidence="1">
    <location>
        <begin position="41"/>
        <end position="67"/>
    </location>
</feature>
<dbReference type="Proteomes" id="UP000193648">
    <property type="component" value="Unassembled WGS sequence"/>
</dbReference>
<evidence type="ECO:0000313" key="3">
    <source>
        <dbReference type="EMBL" id="ORZ11715.1"/>
    </source>
</evidence>
<feature type="transmembrane region" description="Helical" evidence="1">
    <location>
        <begin position="87"/>
        <end position="105"/>
    </location>
</feature>
<dbReference type="GeneID" id="33566568"/>
<keyword evidence="1" id="KW-0472">Membrane</keyword>
<dbReference type="InParanoid" id="A0A1Y2GJT7"/>
<keyword evidence="1" id="KW-1133">Transmembrane helix</keyword>
<evidence type="ECO:0000313" key="2">
    <source>
        <dbReference type="EMBL" id="ORZ10980.1"/>
    </source>
</evidence>
<protein>
    <submittedName>
        <fullName evidence="3">Uncharacterized protein</fullName>
    </submittedName>
</protein>
<name>A0A1Y2GJT7_9FUNG</name>
<keyword evidence="4" id="KW-1185">Reference proteome</keyword>
<organism evidence="3 4">
    <name type="scientific">Lobosporangium transversale</name>
    <dbReference type="NCBI Taxonomy" id="64571"/>
    <lineage>
        <taxon>Eukaryota</taxon>
        <taxon>Fungi</taxon>
        <taxon>Fungi incertae sedis</taxon>
        <taxon>Mucoromycota</taxon>
        <taxon>Mortierellomycotina</taxon>
        <taxon>Mortierellomycetes</taxon>
        <taxon>Mortierellales</taxon>
        <taxon>Mortierellaceae</taxon>
        <taxon>Lobosporangium</taxon>
    </lineage>
</organism>
<keyword evidence="1" id="KW-0812">Transmembrane</keyword>
<sequence>MHLLLTPSPHSNYTHPVYTIGFGFDTIQYLLVYIQSTKVSLSILSFLCSFLLLSFFLSFFLSFSSSLLPLCFLLPSLPSLLPYPKHLLTPSLYFSCSFLAHFLGVF</sequence>
<gene>
    <name evidence="3" type="ORF">BCR41DRAFT_356812</name>
    <name evidence="2" type="ORF">BCR41DRAFT_357291</name>
</gene>
<evidence type="ECO:0000313" key="4">
    <source>
        <dbReference type="Proteomes" id="UP000193648"/>
    </source>
</evidence>
<proteinExistence type="predicted"/>
<comment type="caution">
    <text evidence="3">The sequence shown here is derived from an EMBL/GenBank/DDBJ whole genome shotgun (WGS) entry which is preliminary data.</text>
</comment>
<dbReference type="RefSeq" id="XP_021879812.1">
    <property type="nucleotide sequence ID" value="XM_022024724.1"/>
</dbReference>
<dbReference type="EMBL" id="MCFF01000029">
    <property type="protein sequence ID" value="ORZ10980.1"/>
    <property type="molecule type" value="Genomic_DNA"/>
</dbReference>
<reference evidence="3 4" key="1">
    <citation type="submission" date="2016-07" db="EMBL/GenBank/DDBJ databases">
        <title>Pervasive Adenine N6-methylation of Active Genes in Fungi.</title>
        <authorList>
            <consortium name="DOE Joint Genome Institute"/>
            <person name="Mondo S.J."/>
            <person name="Dannebaum R.O."/>
            <person name="Kuo R.C."/>
            <person name="Labutti K."/>
            <person name="Haridas S."/>
            <person name="Kuo A."/>
            <person name="Salamov A."/>
            <person name="Ahrendt S.R."/>
            <person name="Lipzen A."/>
            <person name="Sullivan W."/>
            <person name="Andreopoulos W.B."/>
            <person name="Clum A."/>
            <person name="Lindquist E."/>
            <person name="Daum C."/>
            <person name="Ramamoorthy G.K."/>
            <person name="Gryganskyi A."/>
            <person name="Culley D."/>
            <person name="Magnuson J.K."/>
            <person name="James T.Y."/>
            <person name="O'Malley M.A."/>
            <person name="Stajich J.E."/>
            <person name="Spatafora J.W."/>
            <person name="Visel A."/>
            <person name="Grigoriev I.V."/>
        </authorList>
    </citation>
    <scope>NUCLEOTIDE SEQUENCE [LARGE SCALE GENOMIC DNA]</scope>
    <source>
        <strain evidence="3 4">NRRL 3116</strain>
    </source>
</reference>
<dbReference type="EMBL" id="MCFF01000027">
    <property type="protein sequence ID" value="ORZ11715.1"/>
    <property type="molecule type" value="Genomic_DNA"/>
</dbReference>
<dbReference type="AlphaFoldDB" id="A0A1Y2GJT7"/>
<feature type="transmembrane region" description="Helical" evidence="1">
    <location>
        <begin position="15"/>
        <end position="34"/>
    </location>
</feature>
<feature type="non-terminal residue" evidence="3">
    <location>
        <position position="106"/>
    </location>
</feature>
<evidence type="ECO:0000256" key="1">
    <source>
        <dbReference type="SAM" id="Phobius"/>
    </source>
</evidence>